<gene>
    <name evidence="3" type="ORF">GCM10023187_37200</name>
</gene>
<dbReference type="RefSeq" id="WP_345269418.1">
    <property type="nucleotide sequence ID" value="NZ_BAABHB010000008.1"/>
</dbReference>
<dbReference type="EMBL" id="BAABHB010000008">
    <property type="protein sequence ID" value="GAA4411420.1"/>
    <property type="molecule type" value="Genomic_DNA"/>
</dbReference>
<keyword evidence="2" id="KW-0313">Glucose metabolism</keyword>
<evidence type="ECO:0000313" key="3">
    <source>
        <dbReference type="EMBL" id="GAA4411420.1"/>
    </source>
</evidence>
<evidence type="ECO:0000256" key="2">
    <source>
        <dbReference type="ARBA" id="ARBA00022526"/>
    </source>
</evidence>
<comment type="caution">
    <text evidence="3">The sequence shown here is derived from an EMBL/GenBank/DDBJ whole genome shotgun (WGS) entry which is preliminary data.</text>
</comment>
<dbReference type="InterPro" id="IPR019405">
    <property type="entry name" value="Lactonase_7-beta_prop"/>
</dbReference>
<dbReference type="InterPro" id="IPR050282">
    <property type="entry name" value="Cycloisomerase_2"/>
</dbReference>
<dbReference type="Proteomes" id="UP001500936">
    <property type="component" value="Unassembled WGS sequence"/>
</dbReference>
<keyword evidence="4" id="KW-1185">Reference proteome</keyword>
<dbReference type="InterPro" id="IPR011048">
    <property type="entry name" value="Haem_d1_sf"/>
</dbReference>
<evidence type="ECO:0000313" key="4">
    <source>
        <dbReference type="Proteomes" id="UP001500936"/>
    </source>
</evidence>
<organism evidence="3 4">
    <name type="scientific">Nibrella viscosa</name>
    <dbReference type="NCBI Taxonomy" id="1084524"/>
    <lineage>
        <taxon>Bacteria</taxon>
        <taxon>Pseudomonadati</taxon>
        <taxon>Bacteroidota</taxon>
        <taxon>Cytophagia</taxon>
        <taxon>Cytophagales</taxon>
        <taxon>Spirosomataceae</taxon>
        <taxon>Nibrella</taxon>
    </lineage>
</organism>
<dbReference type="PANTHER" id="PTHR30344:SF1">
    <property type="entry name" value="6-PHOSPHOGLUCONOLACTONASE"/>
    <property type="match status" value="1"/>
</dbReference>
<dbReference type="InterPro" id="IPR015943">
    <property type="entry name" value="WD40/YVTN_repeat-like_dom_sf"/>
</dbReference>
<sequence>MLAQVQAQPKEILYIGTYSTRGSEGIYVYSFDRRTGALERLQGITQGKSPSFLAVHPSGRFLYAVNEGDQQGEGKSGTVSAYRIDPATGKLTYINQQSSHGGAPCHISIDNTGKLAFVSNYSGGSITVLPIAADGSLGTETDHVQHTGSGANKARQEKPHVHSAILSPDQRFIYVSDLGTDKVYIYEVDKAKGKLKPAQTPFVSVAPGSGPRHFTIHPNGRYAYLVEEMISSVASFSRNSKTGALTLMQDQVKALTDEFDPKNSGADIHTDPQGRYLYMSIRGRNLLAGFSIGNDGKIQLIGQQDTQGKTPRNFMVDNKGQFILAANQDTDNVVLFSLDAKTGKLTPTGTNIQVPAPVCLKMVTLK</sequence>
<reference evidence="4" key="1">
    <citation type="journal article" date="2019" name="Int. J. Syst. Evol. Microbiol.">
        <title>The Global Catalogue of Microorganisms (GCM) 10K type strain sequencing project: providing services to taxonomists for standard genome sequencing and annotation.</title>
        <authorList>
            <consortium name="The Broad Institute Genomics Platform"/>
            <consortium name="The Broad Institute Genome Sequencing Center for Infectious Disease"/>
            <person name="Wu L."/>
            <person name="Ma J."/>
        </authorList>
    </citation>
    <scope>NUCLEOTIDE SEQUENCE [LARGE SCALE GENOMIC DNA]</scope>
    <source>
        <strain evidence="4">JCM 17925</strain>
    </source>
</reference>
<accession>A0ABP8KP56</accession>
<keyword evidence="2" id="KW-0119">Carbohydrate metabolism</keyword>
<protein>
    <submittedName>
        <fullName evidence="3">Lactonase family protein</fullName>
    </submittedName>
</protein>
<dbReference type="SUPFAM" id="SSF51004">
    <property type="entry name" value="C-terminal (heme d1) domain of cytochrome cd1-nitrite reductase"/>
    <property type="match status" value="1"/>
</dbReference>
<name>A0ABP8KP56_9BACT</name>
<proteinExistence type="inferred from homology"/>
<comment type="similarity">
    <text evidence="1">Belongs to the cycloisomerase 2 family.</text>
</comment>
<dbReference type="PANTHER" id="PTHR30344">
    <property type="entry name" value="6-PHOSPHOGLUCONOLACTONASE-RELATED"/>
    <property type="match status" value="1"/>
</dbReference>
<dbReference type="Gene3D" id="2.130.10.10">
    <property type="entry name" value="YVTN repeat-like/Quinoprotein amine dehydrogenase"/>
    <property type="match status" value="1"/>
</dbReference>
<evidence type="ECO:0000256" key="1">
    <source>
        <dbReference type="ARBA" id="ARBA00005564"/>
    </source>
</evidence>
<dbReference type="Pfam" id="PF10282">
    <property type="entry name" value="Lactonase"/>
    <property type="match status" value="1"/>
</dbReference>